<keyword evidence="1" id="KW-0812">Transmembrane</keyword>
<organism evidence="2">
    <name type="scientific">bioreactor metagenome</name>
    <dbReference type="NCBI Taxonomy" id="1076179"/>
    <lineage>
        <taxon>unclassified sequences</taxon>
        <taxon>metagenomes</taxon>
        <taxon>ecological metagenomes</taxon>
    </lineage>
</organism>
<evidence type="ECO:0000313" key="2">
    <source>
        <dbReference type="EMBL" id="MPM11775.1"/>
    </source>
</evidence>
<feature type="transmembrane region" description="Helical" evidence="1">
    <location>
        <begin position="12"/>
        <end position="34"/>
    </location>
</feature>
<dbReference type="AlphaFoldDB" id="A0A644X6L0"/>
<proteinExistence type="predicted"/>
<name>A0A644X6L0_9ZZZZ</name>
<comment type="caution">
    <text evidence="2">The sequence shown here is derived from an EMBL/GenBank/DDBJ whole genome shotgun (WGS) entry which is preliminary data.</text>
</comment>
<keyword evidence="1" id="KW-0472">Membrane</keyword>
<keyword evidence="1" id="KW-1133">Transmembrane helix</keyword>
<sequence length="142" mass="16411">MFDGENKGKAFAHIFTSQVLFIFLNDLITFCIVIDDTRQSSFGAGFVGSAFISMDIVGEAQKVCMIAIRILDSYFNLNIVLFAFDINRFFEKDFFVPVQEFDVALDPTFVMIFLFQRFFRTIVDDRDIQSFIQKGQFPHTHS</sequence>
<evidence type="ECO:0000256" key="1">
    <source>
        <dbReference type="SAM" id="Phobius"/>
    </source>
</evidence>
<gene>
    <name evidence="2" type="ORF">SDC9_58126</name>
</gene>
<reference evidence="2" key="1">
    <citation type="submission" date="2019-08" db="EMBL/GenBank/DDBJ databases">
        <authorList>
            <person name="Kucharzyk K."/>
            <person name="Murdoch R.W."/>
            <person name="Higgins S."/>
            <person name="Loffler F."/>
        </authorList>
    </citation>
    <scope>NUCLEOTIDE SEQUENCE</scope>
</reference>
<dbReference type="EMBL" id="VSSQ01001877">
    <property type="protein sequence ID" value="MPM11775.1"/>
    <property type="molecule type" value="Genomic_DNA"/>
</dbReference>
<accession>A0A644X6L0</accession>
<protein>
    <submittedName>
        <fullName evidence="2">Uncharacterized protein</fullName>
    </submittedName>
</protein>